<feature type="compositionally biased region" description="Low complexity" evidence="2">
    <location>
        <begin position="258"/>
        <end position="276"/>
    </location>
</feature>
<feature type="repeat" description="ANK" evidence="1">
    <location>
        <begin position="104"/>
        <end position="127"/>
    </location>
</feature>
<gene>
    <name evidence="5" type="ORF">L484_023406</name>
</gene>
<dbReference type="EMBL" id="KE346119">
    <property type="protein sequence ID" value="EXC26789.1"/>
    <property type="molecule type" value="Genomic_DNA"/>
</dbReference>
<dbReference type="Pfam" id="PF13962">
    <property type="entry name" value="PGG"/>
    <property type="match status" value="1"/>
</dbReference>
<dbReference type="InterPro" id="IPR026961">
    <property type="entry name" value="PGG_dom"/>
</dbReference>
<dbReference type="SUPFAM" id="SSF48403">
    <property type="entry name" value="Ankyrin repeat"/>
    <property type="match status" value="1"/>
</dbReference>
<protein>
    <submittedName>
        <fullName evidence="5">Ankyrin repeat-containing protein</fullName>
    </submittedName>
</protein>
<dbReference type="PROSITE" id="PS50297">
    <property type="entry name" value="ANK_REP_REGION"/>
    <property type="match status" value="3"/>
</dbReference>
<evidence type="ECO:0000313" key="6">
    <source>
        <dbReference type="Proteomes" id="UP000030645"/>
    </source>
</evidence>
<dbReference type="Proteomes" id="UP000030645">
    <property type="component" value="Unassembled WGS sequence"/>
</dbReference>
<feature type="repeat" description="ANK" evidence="1">
    <location>
        <begin position="184"/>
        <end position="216"/>
    </location>
</feature>
<reference evidence="6" key="1">
    <citation type="submission" date="2013-01" db="EMBL/GenBank/DDBJ databases">
        <title>Draft Genome Sequence of a Mulberry Tree, Morus notabilis C.K. Schneid.</title>
        <authorList>
            <person name="He N."/>
            <person name="Zhao S."/>
        </authorList>
    </citation>
    <scope>NUCLEOTIDE SEQUENCE</scope>
</reference>
<evidence type="ECO:0000256" key="3">
    <source>
        <dbReference type="SAM" id="Phobius"/>
    </source>
</evidence>
<dbReference type="PROSITE" id="PS50088">
    <property type="entry name" value="ANK_REPEAT"/>
    <property type="match status" value="3"/>
</dbReference>
<keyword evidence="3" id="KW-0812">Transmembrane</keyword>
<evidence type="ECO:0000313" key="5">
    <source>
        <dbReference type="EMBL" id="EXC26789.1"/>
    </source>
</evidence>
<evidence type="ECO:0000259" key="4">
    <source>
        <dbReference type="Pfam" id="PF13962"/>
    </source>
</evidence>
<evidence type="ECO:0000256" key="2">
    <source>
        <dbReference type="SAM" id="MobiDB-lite"/>
    </source>
</evidence>
<keyword evidence="1" id="KW-0040">ANK repeat</keyword>
<dbReference type="SMART" id="SM00248">
    <property type="entry name" value="ANK"/>
    <property type="match status" value="5"/>
</dbReference>
<dbReference type="PANTHER" id="PTHR24128:SF24">
    <property type="entry name" value="ANKYRIN REPEAT PROTEIN"/>
    <property type="match status" value="1"/>
</dbReference>
<keyword evidence="3" id="KW-0472">Membrane</keyword>
<dbReference type="InterPro" id="IPR036770">
    <property type="entry name" value="Ankyrin_rpt-contain_sf"/>
</dbReference>
<feature type="region of interest" description="Disordered" evidence="2">
    <location>
        <begin position="258"/>
        <end position="277"/>
    </location>
</feature>
<proteinExistence type="predicted"/>
<dbReference type="eggNOG" id="KOG0504">
    <property type="taxonomic scope" value="Eukaryota"/>
</dbReference>
<evidence type="ECO:0000256" key="1">
    <source>
        <dbReference type="PROSITE-ProRule" id="PRU00023"/>
    </source>
</evidence>
<dbReference type="Pfam" id="PF13857">
    <property type="entry name" value="Ank_5"/>
    <property type="match status" value="1"/>
</dbReference>
<sequence length="511" mass="56711">MDERLKVAAEKGDIDMLYSLIREDPYVLDNIERIPFVDTPLHIAASLGHTGFARETMLLKPSFARKLNQDGFTPLHLAFLNGQTKMVDRLVEADSDLIRVHGKEGKTPLHYAAEHGNTSLLKRFLLSCPSSILDVTNRGETALHIAVESKKFEAFRVVVRRLRTSVDKGSAILENESLNRKNESGDTALHVAVKTNQPEVVKMLVDNEVKLDVKNSDNLTALEILKLEDSQSQVNNREAREVMKKMLSSARASKSSSFFGWKSSHKSSSAPSISTSPANVTADLNTIGGAPASTKLSALNCKLDIGELEGQPQGNNVEANESPPPKQLFFKLRLPLERWVIDLTRGRNNLSEDSRNMMLVALVLIATIGFQCVLSPPGGLWQGDSNNSTATDHDDKKLPHPPGTVVMGDWSFIFFMLFNSLALALTAQAIIFLVLPDRRETQWWIYTRNLLATFISLCYLIALHTISPNASLFALVIVIAAIVFLVIPCFYTWIKVNLAHKNEVWMSHDAT</sequence>
<keyword evidence="6" id="KW-1185">Reference proteome</keyword>
<organism evidence="5 6">
    <name type="scientific">Morus notabilis</name>
    <dbReference type="NCBI Taxonomy" id="981085"/>
    <lineage>
        <taxon>Eukaryota</taxon>
        <taxon>Viridiplantae</taxon>
        <taxon>Streptophyta</taxon>
        <taxon>Embryophyta</taxon>
        <taxon>Tracheophyta</taxon>
        <taxon>Spermatophyta</taxon>
        <taxon>Magnoliopsida</taxon>
        <taxon>eudicotyledons</taxon>
        <taxon>Gunneridae</taxon>
        <taxon>Pentapetalae</taxon>
        <taxon>rosids</taxon>
        <taxon>fabids</taxon>
        <taxon>Rosales</taxon>
        <taxon>Moraceae</taxon>
        <taxon>Moreae</taxon>
        <taxon>Morus</taxon>
    </lineage>
</organism>
<feature type="domain" description="PGG" evidence="4">
    <location>
        <begin position="352"/>
        <end position="456"/>
    </location>
</feature>
<feature type="transmembrane region" description="Helical" evidence="3">
    <location>
        <begin position="472"/>
        <end position="494"/>
    </location>
</feature>
<dbReference type="STRING" id="981085.W9SUA1"/>
<dbReference type="KEGG" id="mnt:21406170"/>
<feature type="repeat" description="ANK" evidence="1">
    <location>
        <begin position="70"/>
        <end position="97"/>
    </location>
</feature>
<dbReference type="InterPro" id="IPR002110">
    <property type="entry name" value="Ankyrin_rpt"/>
</dbReference>
<dbReference type="Pfam" id="PF12796">
    <property type="entry name" value="Ank_2"/>
    <property type="match status" value="2"/>
</dbReference>
<feature type="transmembrane region" description="Helical" evidence="3">
    <location>
        <begin position="357"/>
        <end position="376"/>
    </location>
</feature>
<accession>W9SUA1</accession>
<keyword evidence="3" id="KW-1133">Transmembrane helix</keyword>
<dbReference type="AlphaFoldDB" id="W9SUA1"/>
<dbReference type="Gene3D" id="1.25.40.20">
    <property type="entry name" value="Ankyrin repeat-containing domain"/>
    <property type="match status" value="1"/>
</dbReference>
<feature type="transmembrane region" description="Helical" evidence="3">
    <location>
        <begin position="447"/>
        <end position="466"/>
    </location>
</feature>
<dbReference type="OrthoDB" id="7729168at2759"/>
<dbReference type="PANTHER" id="PTHR24128">
    <property type="entry name" value="HOMEOBOX PROTEIN WARIAI"/>
    <property type="match status" value="1"/>
</dbReference>
<feature type="transmembrane region" description="Helical" evidence="3">
    <location>
        <begin position="412"/>
        <end position="435"/>
    </location>
</feature>
<name>W9SUA1_9ROSA</name>